<keyword evidence="1" id="KW-1133">Transmembrane helix</keyword>
<keyword evidence="1" id="KW-0812">Transmembrane</keyword>
<dbReference type="InterPro" id="IPR019251">
    <property type="entry name" value="DUF2231_TM"/>
</dbReference>
<feature type="transmembrane region" description="Helical" evidence="1">
    <location>
        <begin position="54"/>
        <end position="76"/>
    </location>
</feature>
<gene>
    <name evidence="3" type="ORF">ACETIH_11915</name>
</gene>
<proteinExistence type="predicted"/>
<protein>
    <submittedName>
        <fullName evidence="3">DUF2231 domain-containing protein</fullName>
    </submittedName>
</protein>
<feature type="transmembrane region" description="Helical" evidence="1">
    <location>
        <begin position="120"/>
        <end position="139"/>
    </location>
</feature>
<evidence type="ECO:0000259" key="2">
    <source>
        <dbReference type="Pfam" id="PF09990"/>
    </source>
</evidence>
<evidence type="ECO:0000256" key="1">
    <source>
        <dbReference type="SAM" id="Phobius"/>
    </source>
</evidence>
<dbReference type="PIRSF" id="PIRSF029509">
    <property type="entry name" value="UCP029509"/>
    <property type="match status" value="1"/>
</dbReference>
<reference evidence="3 4" key="1">
    <citation type="submission" date="2024-09" db="EMBL/GenBank/DDBJ databases">
        <title>Nodulacao em especies de Leguminosae Basais da Amazonia e Caracterizacao dos Rizobios e Bacterias Associadas aos Nodulos.</title>
        <authorList>
            <person name="Jambeiro I.C.A."/>
            <person name="Lopes I.S."/>
            <person name="Aguiar E.R.G.R."/>
            <person name="Santos A.F.J."/>
            <person name="Dos Santos J.M.F."/>
            <person name="Gross E."/>
        </authorList>
    </citation>
    <scope>NUCLEOTIDE SEQUENCE [LARGE SCALE GENOMIC DNA]</scope>
    <source>
        <strain evidence="3 4">BRUESC1165</strain>
    </source>
</reference>
<dbReference type="EMBL" id="JBHOMY010000030">
    <property type="protein sequence ID" value="MFC1457405.1"/>
    <property type="molecule type" value="Genomic_DNA"/>
</dbReference>
<evidence type="ECO:0000313" key="4">
    <source>
        <dbReference type="Proteomes" id="UP001593940"/>
    </source>
</evidence>
<organism evidence="3 4">
    <name type="scientific">Microvirga arabica</name>
    <dbReference type="NCBI Taxonomy" id="1128671"/>
    <lineage>
        <taxon>Bacteria</taxon>
        <taxon>Pseudomonadati</taxon>
        <taxon>Pseudomonadota</taxon>
        <taxon>Alphaproteobacteria</taxon>
        <taxon>Hyphomicrobiales</taxon>
        <taxon>Methylobacteriaceae</taxon>
        <taxon>Microvirga</taxon>
    </lineage>
</organism>
<keyword evidence="4" id="KW-1185">Reference proteome</keyword>
<comment type="caution">
    <text evidence="3">The sequence shown here is derived from an EMBL/GenBank/DDBJ whole genome shotgun (WGS) entry which is preliminary data.</text>
</comment>
<keyword evidence="1" id="KW-0472">Membrane</keyword>
<feature type="domain" description="DUF2231" evidence="2">
    <location>
        <begin position="17"/>
        <end position="150"/>
    </location>
</feature>
<dbReference type="Pfam" id="PF09990">
    <property type="entry name" value="DUF2231"/>
    <property type="match status" value="1"/>
</dbReference>
<accession>A0ABV6Y8L3</accession>
<name>A0ABV6Y8L3_9HYPH</name>
<sequence>MGTYHRHGVESTAAVFRHPIHPMLIPFPIASLIGALVTDIAFRATSNVFWADVSFWLLLAGVVTGAVAAIPGMIDFSTIDRVRSLTSAWVHAGGNVVALTLAIINLSLRWSDPVAGAQGWGLALSLVTVALLGVTGWLGGELSYRHRIGAINDESGVADNHSV</sequence>
<feature type="transmembrane region" description="Helical" evidence="1">
    <location>
        <begin position="20"/>
        <end position="42"/>
    </location>
</feature>
<dbReference type="Proteomes" id="UP001593940">
    <property type="component" value="Unassembled WGS sequence"/>
</dbReference>
<dbReference type="InterPro" id="IPR016923">
    <property type="entry name" value="UCP029509"/>
</dbReference>
<evidence type="ECO:0000313" key="3">
    <source>
        <dbReference type="EMBL" id="MFC1457405.1"/>
    </source>
</evidence>
<dbReference type="RefSeq" id="WP_377029789.1">
    <property type="nucleotide sequence ID" value="NZ_JBHOMY010000030.1"/>
</dbReference>
<feature type="transmembrane region" description="Helical" evidence="1">
    <location>
        <begin position="88"/>
        <end position="108"/>
    </location>
</feature>